<dbReference type="EMBL" id="JABWUV010000016">
    <property type="protein sequence ID" value="KAF6300491.1"/>
    <property type="molecule type" value="Genomic_DNA"/>
</dbReference>
<dbReference type="PANTHER" id="PTHR15049">
    <property type="entry name" value="GLYCOSYL-PHOSPHATIDYLINOSITOL-ANCHORED MOLECULE-LIKE PROTEIN-RELATED"/>
    <property type="match status" value="1"/>
</dbReference>
<feature type="chain" id="PRO_5029894080" description="UPAR/Ly6 domain-containing protein" evidence="2">
    <location>
        <begin position="18"/>
        <end position="153"/>
    </location>
</feature>
<keyword evidence="1 2" id="KW-0732">Signal</keyword>
<dbReference type="VEuPathDB" id="HostDB:LOC118670551"/>
<comment type="caution">
    <text evidence="4">The sequence shown here is derived from an EMBL/GenBank/DDBJ whole genome shotgun (WGS) entry which is preliminary data.</text>
</comment>
<organism evidence="4 5">
    <name type="scientific">Myotis myotis</name>
    <name type="common">Greater mouse-eared bat</name>
    <name type="synonym">Vespertilio myotis</name>
    <dbReference type="NCBI Taxonomy" id="51298"/>
    <lineage>
        <taxon>Eukaryota</taxon>
        <taxon>Metazoa</taxon>
        <taxon>Chordata</taxon>
        <taxon>Craniata</taxon>
        <taxon>Vertebrata</taxon>
        <taxon>Euteleostomi</taxon>
        <taxon>Mammalia</taxon>
        <taxon>Eutheria</taxon>
        <taxon>Laurasiatheria</taxon>
        <taxon>Chiroptera</taxon>
        <taxon>Yangochiroptera</taxon>
        <taxon>Vespertilionidae</taxon>
        <taxon>Myotis</taxon>
    </lineage>
</organism>
<protein>
    <recommendedName>
        <fullName evidence="3">UPAR/Ly6 domain-containing protein</fullName>
    </recommendedName>
</protein>
<dbReference type="SUPFAM" id="SSF57302">
    <property type="entry name" value="Snake toxin-like"/>
    <property type="match status" value="1"/>
</dbReference>
<evidence type="ECO:0000256" key="2">
    <source>
        <dbReference type="SAM" id="SignalP"/>
    </source>
</evidence>
<gene>
    <name evidence="4" type="ORF">mMyoMyo1_005754</name>
</gene>
<name>A0A7J7TIH1_MYOMY</name>
<evidence type="ECO:0000313" key="4">
    <source>
        <dbReference type="EMBL" id="KAF6300491.1"/>
    </source>
</evidence>
<dbReference type="Proteomes" id="UP000527355">
    <property type="component" value="Unassembled WGS sequence"/>
</dbReference>
<evidence type="ECO:0000256" key="1">
    <source>
        <dbReference type="ARBA" id="ARBA00022729"/>
    </source>
</evidence>
<dbReference type="SMART" id="SM00134">
    <property type="entry name" value="LU"/>
    <property type="match status" value="1"/>
</dbReference>
<reference evidence="4 5" key="1">
    <citation type="journal article" date="2020" name="Nature">
        <title>Six reference-quality genomes reveal evolution of bat adaptations.</title>
        <authorList>
            <person name="Jebb D."/>
            <person name="Huang Z."/>
            <person name="Pippel M."/>
            <person name="Hughes G.M."/>
            <person name="Lavrichenko K."/>
            <person name="Devanna P."/>
            <person name="Winkler S."/>
            <person name="Jermiin L.S."/>
            <person name="Skirmuntt E.C."/>
            <person name="Katzourakis A."/>
            <person name="Burkitt-Gray L."/>
            <person name="Ray D.A."/>
            <person name="Sullivan K.A.M."/>
            <person name="Roscito J.G."/>
            <person name="Kirilenko B.M."/>
            <person name="Davalos L.M."/>
            <person name="Corthals A.P."/>
            <person name="Power M.L."/>
            <person name="Jones G."/>
            <person name="Ransome R.D."/>
            <person name="Dechmann D.K.N."/>
            <person name="Locatelli A.G."/>
            <person name="Puechmaille S.J."/>
            <person name="Fedrigo O."/>
            <person name="Jarvis E.D."/>
            <person name="Hiller M."/>
            <person name="Vernes S.C."/>
            <person name="Myers E.W."/>
            <person name="Teeling E.C."/>
        </authorList>
    </citation>
    <scope>NUCLEOTIDE SEQUENCE [LARGE SCALE GENOMIC DNA]</scope>
    <source>
        <strain evidence="4">MMyoMyo1</strain>
        <tissue evidence="4">Flight muscle</tissue>
    </source>
</reference>
<dbReference type="Gene3D" id="2.10.60.10">
    <property type="entry name" value="CD59"/>
    <property type="match status" value="1"/>
</dbReference>
<dbReference type="InterPro" id="IPR018363">
    <property type="entry name" value="CD59_antigen_CS"/>
</dbReference>
<dbReference type="OrthoDB" id="9837583at2759"/>
<dbReference type="AlphaFoldDB" id="A0A7J7TIH1"/>
<dbReference type="PROSITE" id="PS00983">
    <property type="entry name" value="LY6_UPAR"/>
    <property type="match status" value="1"/>
</dbReference>
<dbReference type="InterPro" id="IPR045860">
    <property type="entry name" value="Snake_toxin-like_sf"/>
</dbReference>
<keyword evidence="5" id="KW-1185">Reference proteome</keyword>
<accession>A0A7J7TIH1</accession>
<sequence>MLLLCALLLSGLQLGMSKFTYSLRCYECATINTFECSNLKTCEYEIRRCLTVSIRLNSREVLVYKNCTNNCTFVYESEMPPPAPKALRTNSFYWVRCCGIMSCNVGGPTNLERDILPDQTIEEELEGAVRLGGGGLWGALLSCACILLSSALT</sequence>
<evidence type="ECO:0000259" key="3">
    <source>
        <dbReference type="SMART" id="SM00134"/>
    </source>
</evidence>
<dbReference type="InterPro" id="IPR052874">
    <property type="entry name" value="Sperm-ZP_regulatory"/>
</dbReference>
<feature type="signal peptide" evidence="2">
    <location>
        <begin position="1"/>
        <end position="17"/>
    </location>
</feature>
<evidence type="ECO:0000313" key="5">
    <source>
        <dbReference type="Proteomes" id="UP000527355"/>
    </source>
</evidence>
<dbReference type="PANTHER" id="PTHR15049:SF2">
    <property type="entry name" value="GLYCOSYL-PHOSPHATIDYLINOSITOL-ANCHORED MOLECULE-LIKE PROTEIN"/>
    <property type="match status" value="1"/>
</dbReference>
<dbReference type="InterPro" id="IPR016054">
    <property type="entry name" value="LY6_UPA_recep-like"/>
</dbReference>
<feature type="domain" description="UPAR/Ly6" evidence="3">
    <location>
        <begin position="23"/>
        <end position="116"/>
    </location>
</feature>
<proteinExistence type="predicted"/>